<feature type="domain" description="HTH araC/xylS-type" evidence="4">
    <location>
        <begin position="148"/>
        <end position="246"/>
    </location>
</feature>
<dbReference type="KEGG" id="aym:YM304_01740"/>
<dbReference type="PRINTS" id="PR00032">
    <property type="entry name" value="HTHARAC"/>
</dbReference>
<dbReference type="NCBIfam" id="TIGR00229">
    <property type="entry name" value="sensory_box"/>
    <property type="match status" value="1"/>
</dbReference>
<dbReference type="InterPro" id="IPR009057">
    <property type="entry name" value="Homeodomain-like_sf"/>
</dbReference>
<reference evidence="5 6" key="1">
    <citation type="journal article" date="2013" name="Int. J. Syst. Evol. Microbiol.">
        <title>Ilumatobacter nonamiense sp. nov. and Ilumatobacter coccineum sp. nov., isolated from seashore sand.</title>
        <authorList>
            <person name="Matsumoto A."/>
            <person name="Kasai H."/>
            <person name="Matsuo Y."/>
            <person name="Shizuri Y."/>
            <person name="Ichikawa N."/>
            <person name="Fujita N."/>
            <person name="Omura S."/>
            <person name="Takahashi Y."/>
        </authorList>
    </citation>
    <scope>NUCLEOTIDE SEQUENCE [LARGE SCALE GENOMIC DNA]</scope>
    <source>
        <strain evidence="6">NBRC 103263 / KCTC 29153 / YM16-304</strain>
    </source>
</reference>
<dbReference type="InterPro" id="IPR018060">
    <property type="entry name" value="HTH_AraC"/>
</dbReference>
<evidence type="ECO:0000256" key="2">
    <source>
        <dbReference type="ARBA" id="ARBA00023125"/>
    </source>
</evidence>
<keyword evidence="2" id="KW-0238">DNA-binding</keyword>
<dbReference type="AlphaFoldDB" id="A0A6C7E7A7"/>
<keyword evidence="6" id="KW-1185">Reference proteome</keyword>
<name>A0A6C7E7A7_ILUCY</name>
<proteinExistence type="predicted"/>
<dbReference type="InterPro" id="IPR018062">
    <property type="entry name" value="HTH_AraC-typ_CS"/>
</dbReference>
<protein>
    <submittedName>
        <fullName evidence="5">Putative AraC family transcriptional regulator</fullName>
    </submittedName>
</protein>
<dbReference type="Proteomes" id="UP000011863">
    <property type="component" value="Chromosome"/>
</dbReference>
<keyword evidence="3" id="KW-0804">Transcription</keyword>
<dbReference type="CDD" id="cd00130">
    <property type="entry name" value="PAS"/>
    <property type="match status" value="1"/>
</dbReference>
<organism evidence="5 6">
    <name type="scientific">Ilumatobacter coccineus (strain NBRC 103263 / KCTC 29153 / YM16-304)</name>
    <dbReference type="NCBI Taxonomy" id="1313172"/>
    <lineage>
        <taxon>Bacteria</taxon>
        <taxon>Bacillati</taxon>
        <taxon>Actinomycetota</taxon>
        <taxon>Acidimicrobiia</taxon>
        <taxon>Acidimicrobiales</taxon>
        <taxon>Ilumatobacteraceae</taxon>
        <taxon>Ilumatobacter</taxon>
    </lineage>
</organism>
<accession>A0A6C7E7A7</accession>
<evidence type="ECO:0000256" key="3">
    <source>
        <dbReference type="ARBA" id="ARBA00023163"/>
    </source>
</evidence>
<dbReference type="SUPFAM" id="SSF55785">
    <property type="entry name" value="PYP-like sensor domain (PAS domain)"/>
    <property type="match status" value="1"/>
</dbReference>
<dbReference type="PROSITE" id="PS00041">
    <property type="entry name" value="HTH_ARAC_FAMILY_1"/>
    <property type="match status" value="1"/>
</dbReference>
<dbReference type="PROSITE" id="PS01124">
    <property type="entry name" value="HTH_ARAC_FAMILY_2"/>
    <property type="match status" value="1"/>
</dbReference>
<dbReference type="Gene3D" id="1.10.10.60">
    <property type="entry name" value="Homeodomain-like"/>
    <property type="match status" value="1"/>
</dbReference>
<dbReference type="InterPro" id="IPR050204">
    <property type="entry name" value="AraC_XylS_family_regulators"/>
</dbReference>
<evidence type="ECO:0000256" key="1">
    <source>
        <dbReference type="ARBA" id="ARBA00023015"/>
    </source>
</evidence>
<dbReference type="GO" id="GO:0043565">
    <property type="term" value="F:sequence-specific DNA binding"/>
    <property type="evidence" value="ECO:0007669"/>
    <property type="project" value="InterPro"/>
</dbReference>
<sequence>MPEGVIAVCSDTTVIDRSLEAVTDVLATTPGVMFSVKEPSGSYVSANQAFADRAGVTGPGDVIGKTAHDLFPAELADQYTAQDARVLETGHMLTNELESITRPDGTIGWFLTSKSRWVDDAGEAVGLVSVSVDLRTPVDAAAPHAQLAAAVDVARRRYVEQVPVADLAAAADMSVAQLERVSRRLLGLSPKQLIMRFRLEEALRLITDTDLPIADVASACGYYDQSAFGRHFRRVVGSSPAAYRSAHRT</sequence>
<dbReference type="SMART" id="SM00342">
    <property type="entry name" value="HTH_ARAC"/>
    <property type="match status" value="1"/>
</dbReference>
<dbReference type="InterPro" id="IPR000014">
    <property type="entry name" value="PAS"/>
</dbReference>
<evidence type="ECO:0000259" key="4">
    <source>
        <dbReference type="PROSITE" id="PS01124"/>
    </source>
</evidence>
<gene>
    <name evidence="5" type="ORF">YM304_01740</name>
</gene>
<dbReference type="Pfam" id="PF12833">
    <property type="entry name" value="HTH_18"/>
    <property type="match status" value="1"/>
</dbReference>
<dbReference type="InterPro" id="IPR013656">
    <property type="entry name" value="PAS_4"/>
</dbReference>
<dbReference type="Gene3D" id="3.30.450.20">
    <property type="entry name" value="PAS domain"/>
    <property type="match status" value="1"/>
</dbReference>
<dbReference type="PANTHER" id="PTHR46796">
    <property type="entry name" value="HTH-TYPE TRANSCRIPTIONAL ACTIVATOR RHAS-RELATED"/>
    <property type="match status" value="1"/>
</dbReference>
<dbReference type="GO" id="GO:0003700">
    <property type="term" value="F:DNA-binding transcription factor activity"/>
    <property type="evidence" value="ECO:0007669"/>
    <property type="project" value="InterPro"/>
</dbReference>
<dbReference type="SUPFAM" id="SSF46689">
    <property type="entry name" value="Homeodomain-like"/>
    <property type="match status" value="1"/>
</dbReference>
<evidence type="ECO:0000313" key="6">
    <source>
        <dbReference type="Proteomes" id="UP000011863"/>
    </source>
</evidence>
<dbReference type="InterPro" id="IPR035965">
    <property type="entry name" value="PAS-like_dom_sf"/>
</dbReference>
<dbReference type="Pfam" id="PF08448">
    <property type="entry name" value="PAS_4"/>
    <property type="match status" value="1"/>
</dbReference>
<evidence type="ECO:0000313" key="5">
    <source>
        <dbReference type="EMBL" id="BAN00488.1"/>
    </source>
</evidence>
<dbReference type="PANTHER" id="PTHR46796:SF13">
    <property type="entry name" value="HTH-TYPE TRANSCRIPTIONAL ACTIVATOR RHAS"/>
    <property type="match status" value="1"/>
</dbReference>
<dbReference type="InterPro" id="IPR020449">
    <property type="entry name" value="Tscrpt_reg_AraC-type_HTH"/>
</dbReference>
<keyword evidence="1" id="KW-0805">Transcription regulation</keyword>
<dbReference type="EMBL" id="AP012057">
    <property type="protein sequence ID" value="BAN00488.1"/>
    <property type="molecule type" value="Genomic_DNA"/>
</dbReference>